<dbReference type="Pfam" id="PF03702">
    <property type="entry name" value="AnmK"/>
    <property type="match status" value="1"/>
</dbReference>
<evidence type="ECO:0000313" key="2">
    <source>
        <dbReference type="Proteomes" id="UP000016743"/>
    </source>
</evidence>
<organism evidence="1 2">
    <name type="scientific">Leifsonia xyli subsp. cynodontis DSM 46306</name>
    <dbReference type="NCBI Taxonomy" id="1389489"/>
    <lineage>
        <taxon>Bacteria</taxon>
        <taxon>Bacillati</taxon>
        <taxon>Actinomycetota</taxon>
        <taxon>Actinomycetes</taxon>
        <taxon>Micrococcales</taxon>
        <taxon>Microbacteriaceae</taxon>
        <taxon>Leifsonia</taxon>
    </lineage>
</organism>
<keyword evidence="2" id="KW-1185">Reference proteome</keyword>
<evidence type="ECO:0008006" key="3">
    <source>
        <dbReference type="Google" id="ProtNLM"/>
    </source>
</evidence>
<dbReference type="SUPFAM" id="SSF53067">
    <property type="entry name" value="Actin-like ATPase domain"/>
    <property type="match status" value="1"/>
</dbReference>
<sequence>MQSGTSVDGIDVAVADIVPLDDGDRPALSLRTLLARTVPWSSPAHADLLAAVAGAALTPEAFCRLDTVAGQEFASAAALAAEEAGGVELAVSYGQTLHHWVEDGHARGTLQIGQPAWIAERLGVPVLSNVRAADIAAGGEGAPLMGLFDRAWLAGEAVRAGRPVATVNLGGIANVQVVSSDGGLVAFDSGPANALIDAVVARATGDAQTQDTDGLLAAAGAADEALLSELLAHPYFAAPPPKSTGRETFDLAVVDRALAIAGSEPGLADLVATLTALTARTVADAVRFAVPQPPARVVVSGRGVRNPALLRALGTALGLHGIPVVTSDELGIDADHKESLLFALVGYLSWHGIPVGLPGTPIDRARVLGQLTLTPGTVPGRPLAGIAGLELAERSTPATP</sequence>
<name>U3PCM9_LEIXC</name>
<dbReference type="RefSeq" id="WP_021755987.1">
    <property type="nucleotide sequence ID" value="NC_022438.1"/>
</dbReference>
<dbReference type="GO" id="GO:0009254">
    <property type="term" value="P:peptidoglycan turnover"/>
    <property type="evidence" value="ECO:0007669"/>
    <property type="project" value="InterPro"/>
</dbReference>
<evidence type="ECO:0000313" key="1">
    <source>
        <dbReference type="EMBL" id="AGW42517.1"/>
    </source>
</evidence>
<dbReference type="STRING" id="1389489.O159_25980"/>
<dbReference type="EMBL" id="CP006734">
    <property type="protein sequence ID" value="AGW42517.1"/>
    <property type="molecule type" value="Genomic_DNA"/>
</dbReference>
<reference evidence="1 2" key="1">
    <citation type="journal article" date="2013" name="Genome Announc.">
        <title>Complete Genome Sequence of Leifsonia xyli subsp. cynodontis Strain DSM46306, a Gram-Positive Bacterial Pathogen of Grasses.</title>
        <authorList>
            <person name="Monteiro-Vitorello C.B."/>
            <person name="Zerillo M.M."/>
            <person name="Van Sluys M.A."/>
            <person name="Camargo L.E."/>
            <person name="Kitajima J.P."/>
        </authorList>
    </citation>
    <scope>NUCLEOTIDE SEQUENCE [LARGE SCALE GENOMIC DNA]</scope>
    <source>
        <strain evidence="1 2">DSM 46306</strain>
    </source>
</reference>
<dbReference type="PATRIC" id="fig|1389489.3.peg.2492"/>
<gene>
    <name evidence="1" type="ORF">O159_25980</name>
</gene>
<dbReference type="HOGENOM" id="CLU_038782_1_0_11"/>
<dbReference type="GO" id="GO:0016773">
    <property type="term" value="F:phosphotransferase activity, alcohol group as acceptor"/>
    <property type="evidence" value="ECO:0007669"/>
    <property type="project" value="InterPro"/>
</dbReference>
<proteinExistence type="predicted"/>
<dbReference type="GO" id="GO:0005524">
    <property type="term" value="F:ATP binding"/>
    <property type="evidence" value="ECO:0007669"/>
    <property type="project" value="InterPro"/>
</dbReference>
<dbReference type="InterPro" id="IPR043129">
    <property type="entry name" value="ATPase_NBD"/>
</dbReference>
<dbReference type="Gene3D" id="3.30.420.40">
    <property type="match status" value="2"/>
</dbReference>
<dbReference type="PANTHER" id="PTHR30605">
    <property type="entry name" value="ANHYDRO-N-ACETYLMURAMIC ACID KINASE"/>
    <property type="match status" value="1"/>
</dbReference>
<dbReference type="Proteomes" id="UP000016743">
    <property type="component" value="Chromosome"/>
</dbReference>
<dbReference type="PANTHER" id="PTHR30605:SF0">
    <property type="entry name" value="ANHYDRO-N-ACETYLMURAMIC ACID KINASE"/>
    <property type="match status" value="1"/>
</dbReference>
<accession>U3PCM9</accession>
<dbReference type="AlphaFoldDB" id="U3PCM9"/>
<dbReference type="eggNOG" id="COG2377">
    <property type="taxonomic scope" value="Bacteria"/>
</dbReference>
<protein>
    <recommendedName>
        <fullName evidence="3">Anhydro-N-acetylmuramic acid kinase</fullName>
    </recommendedName>
</protein>
<dbReference type="InterPro" id="IPR005338">
    <property type="entry name" value="Anhydro_N_Ac-Mur_kinase"/>
</dbReference>
<dbReference type="KEGG" id="lxy:O159_25980"/>
<dbReference type="GO" id="GO:0006040">
    <property type="term" value="P:amino sugar metabolic process"/>
    <property type="evidence" value="ECO:0007669"/>
    <property type="project" value="InterPro"/>
</dbReference>